<organism evidence="8 9">
    <name type="scientific">Sphingomicrobium lutaoense</name>
    <dbReference type="NCBI Taxonomy" id="515949"/>
    <lineage>
        <taxon>Bacteria</taxon>
        <taxon>Pseudomonadati</taxon>
        <taxon>Pseudomonadota</taxon>
        <taxon>Alphaproteobacteria</taxon>
        <taxon>Sphingomonadales</taxon>
        <taxon>Sphingomonadaceae</taxon>
        <taxon>Sphingomicrobium</taxon>
    </lineage>
</organism>
<evidence type="ECO:0000256" key="2">
    <source>
        <dbReference type="ARBA" id="ARBA00023015"/>
    </source>
</evidence>
<accession>A0A839Z304</accession>
<dbReference type="NCBIfam" id="TIGR02937">
    <property type="entry name" value="sigma70-ECF"/>
    <property type="match status" value="1"/>
</dbReference>
<keyword evidence="9" id="KW-1185">Reference proteome</keyword>
<comment type="similarity">
    <text evidence="1">Belongs to the sigma-70 factor family. ECF subfamily.</text>
</comment>
<gene>
    <name evidence="8" type="ORF">FHS50_001990</name>
</gene>
<evidence type="ECO:0000256" key="4">
    <source>
        <dbReference type="ARBA" id="ARBA00023125"/>
    </source>
</evidence>
<dbReference type="InterPro" id="IPR013324">
    <property type="entry name" value="RNA_pol_sigma_r3/r4-like"/>
</dbReference>
<dbReference type="AlphaFoldDB" id="A0A839Z304"/>
<dbReference type="InterPro" id="IPR007627">
    <property type="entry name" value="RNA_pol_sigma70_r2"/>
</dbReference>
<evidence type="ECO:0000313" key="8">
    <source>
        <dbReference type="EMBL" id="MBB3764928.1"/>
    </source>
</evidence>
<keyword evidence="5" id="KW-0804">Transcription</keyword>
<feature type="domain" description="RNA polymerase sigma-70 region 2" evidence="6">
    <location>
        <begin position="29"/>
        <end position="94"/>
    </location>
</feature>
<dbReference type="CDD" id="cd06171">
    <property type="entry name" value="Sigma70_r4"/>
    <property type="match status" value="1"/>
</dbReference>
<name>A0A839Z304_9SPHN</name>
<dbReference type="EMBL" id="JACICF010000002">
    <property type="protein sequence ID" value="MBB3764928.1"/>
    <property type="molecule type" value="Genomic_DNA"/>
</dbReference>
<dbReference type="InterPro" id="IPR036388">
    <property type="entry name" value="WH-like_DNA-bd_sf"/>
</dbReference>
<keyword evidence="2" id="KW-0805">Transcription regulation</keyword>
<dbReference type="Proteomes" id="UP000578569">
    <property type="component" value="Unassembled WGS sequence"/>
</dbReference>
<dbReference type="InterPro" id="IPR014284">
    <property type="entry name" value="RNA_pol_sigma-70_dom"/>
</dbReference>
<evidence type="ECO:0000256" key="1">
    <source>
        <dbReference type="ARBA" id="ARBA00010641"/>
    </source>
</evidence>
<reference evidence="8 9" key="1">
    <citation type="submission" date="2020-08" db="EMBL/GenBank/DDBJ databases">
        <title>Genomic Encyclopedia of Type Strains, Phase IV (KMG-IV): sequencing the most valuable type-strain genomes for metagenomic binning, comparative biology and taxonomic classification.</title>
        <authorList>
            <person name="Goeker M."/>
        </authorList>
    </citation>
    <scope>NUCLEOTIDE SEQUENCE [LARGE SCALE GENOMIC DNA]</scope>
    <source>
        <strain evidence="8 9">DSM 24194</strain>
    </source>
</reference>
<evidence type="ECO:0000256" key="5">
    <source>
        <dbReference type="ARBA" id="ARBA00023163"/>
    </source>
</evidence>
<evidence type="ECO:0000256" key="3">
    <source>
        <dbReference type="ARBA" id="ARBA00023082"/>
    </source>
</evidence>
<dbReference type="GO" id="GO:0016987">
    <property type="term" value="F:sigma factor activity"/>
    <property type="evidence" value="ECO:0007669"/>
    <property type="project" value="UniProtKB-KW"/>
</dbReference>
<dbReference type="Pfam" id="PF08281">
    <property type="entry name" value="Sigma70_r4_2"/>
    <property type="match status" value="1"/>
</dbReference>
<dbReference type="Gene3D" id="1.10.10.10">
    <property type="entry name" value="Winged helix-like DNA-binding domain superfamily/Winged helix DNA-binding domain"/>
    <property type="match status" value="1"/>
</dbReference>
<protein>
    <submittedName>
        <fullName evidence="8">RNA polymerase sigma-70 factor (ECF subfamily)</fullName>
    </submittedName>
</protein>
<dbReference type="InterPro" id="IPR039425">
    <property type="entry name" value="RNA_pol_sigma-70-like"/>
</dbReference>
<dbReference type="SUPFAM" id="SSF88946">
    <property type="entry name" value="Sigma2 domain of RNA polymerase sigma factors"/>
    <property type="match status" value="1"/>
</dbReference>
<evidence type="ECO:0000259" key="7">
    <source>
        <dbReference type="Pfam" id="PF08281"/>
    </source>
</evidence>
<dbReference type="Gene3D" id="1.10.1740.10">
    <property type="match status" value="1"/>
</dbReference>
<dbReference type="SUPFAM" id="SSF88659">
    <property type="entry name" value="Sigma3 and sigma4 domains of RNA polymerase sigma factors"/>
    <property type="match status" value="1"/>
</dbReference>
<dbReference type="InterPro" id="IPR013249">
    <property type="entry name" value="RNA_pol_sigma70_r4_t2"/>
</dbReference>
<evidence type="ECO:0000313" key="9">
    <source>
        <dbReference type="Proteomes" id="UP000578569"/>
    </source>
</evidence>
<dbReference type="InterPro" id="IPR013325">
    <property type="entry name" value="RNA_pol_sigma_r2"/>
</dbReference>
<evidence type="ECO:0000259" key="6">
    <source>
        <dbReference type="Pfam" id="PF04542"/>
    </source>
</evidence>
<dbReference type="PANTHER" id="PTHR43133">
    <property type="entry name" value="RNA POLYMERASE ECF-TYPE SIGMA FACTO"/>
    <property type="match status" value="1"/>
</dbReference>
<dbReference type="Pfam" id="PF04542">
    <property type="entry name" value="Sigma70_r2"/>
    <property type="match status" value="1"/>
</dbReference>
<dbReference type="PANTHER" id="PTHR43133:SF8">
    <property type="entry name" value="RNA POLYMERASE SIGMA FACTOR HI_1459-RELATED"/>
    <property type="match status" value="1"/>
</dbReference>
<keyword evidence="4" id="KW-0238">DNA-binding</keyword>
<sequence length="187" mass="21165">MARPEEEEREAALVRKVAAGEREAFDRLVLPLVPRLLGIARRMLGSTSQAEDAVQNALAAVWRTRQRLEPDRPVLPYLTTVTLNKCRDQLRRRKAARLFGLGQDAADERDEAPDPEMRVGDTMALSQVQSEIDRLPTRLKEALVLIAIEGMSHRQAAALTGTTPKTIEMRLYRARKRLRHAIDFFEG</sequence>
<dbReference type="RefSeq" id="WP_183934281.1">
    <property type="nucleotide sequence ID" value="NZ_JACICF010000002.1"/>
</dbReference>
<dbReference type="GO" id="GO:0003677">
    <property type="term" value="F:DNA binding"/>
    <property type="evidence" value="ECO:0007669"/>
    <property type="project" value="UniProtKB-KW"/>
</dbReference>
<keyword evidence="3" id="KW-0731">Sigma factor</keyword>
<dbReference type="GO" id="GO:0006352">
    <property type="term" value="P:DNA-templated transcription initiation"/>
    <property type="evidence" value="ECO:0007669"/>
    <property type="project" value="InterPro"/>
</dbReference>
<feature type="domain" description="RNA polymerase sigma factor 70 region 4 type 2" evidence="7">
    <location>
        <begin position="127"/>
        <end position="178"/>
    </location>
</feature>
<comment type="caution">
    <text evidence="8">The sequence shown here is derived from an EMBL/GenBank/DDBJ whole genome shotgun (WGS) entry which is preliminary data.</text>
</comment>
<proteinExistence type="inferred from homology"/>